<name>W9REG6_9ROSA</name>
<evidence type="ECO:0000256" key="2">
    <source>
        <dbReference type="ARBA" id="ARBA00023015"/>
    </source>
</evidence>
<sequence>MDGKVDEVVSVELPAPPAWKKLFVPKKAGTPRKTEILFIAPSGEEITGRKQLEQYLKSHPGNPAISEFDWSTGETPRRSARISEKAKITPPPLESEPPKKRRRSSISKKEKKEADAAPKENDGGNKTDAGAAEKKDAGAAGEKDTSQENSAENGGNPQEQKNVAKPEDGKDVGQSDAKVTDGVQAEGEAANSKSQEKDDKQKVEEVENGKEKLAETETEKPNGTGEKKEGETTAVTVEANGGAGKENPPCGVEPPSEGESKAKQVSDRKPDVQAEEKKDEAIIENGKVEHVVRADATLHPSPSPVSC</sequence>
<dbReference type="Gene3D" id="3.30.890.10">
    <property type="entry name" value="Methyl-cpg-binding Protein 2, Chain A"/>
    <property type="match status" value="1"/>
</dbReference>
<evidence type="ECO:0000256" key="5">
    <source>
        <dbReference type="ARBA" id="ARBA00023242"/>
    </source>
</evidence>
<dbReference type="Pfam" id="PF01429">
    <property type="entry name" value="MBD"/>
    <property type="match status" value="1"/>
</dbReference>
<dbReference type="InterPro" id="IPR016177">
    <property type="entry name" value="DNA-bd_dom_sf"/>
</dbReference>
<dbReference type="KEGG" id="mnt:21408460"/>
<evidence type="ECO:0000256" key="6">
    <source>
        <dbReference type="SAM" id="MobiDB-lite"/>
    </source>
</evidence>
<keyword evidence="5" id="KW-0539">Nucleus</keyword>
<accession>W9REG6</accession>
<dbReference type="PANTHER" id="PTHR33729">
    <property type="entry name" value="METHYL-CPG BINDING DOMAIN CONTAINING PROTEIN, EXPRESSED"/>
    <property type="match status" value="1"/>
</dbReference>
<dbReference type="GO" id="GO:0003677">
    <property type="term" value="F:DNA binding"/>
    <property type="evidence" value="ECO:0007669"/>
    <property type="project" value="UniProtKB-KW"/>
</dbReference>
<evidence type="ECO:0000313" key="9">
    <source>
        <dbReference type="Proteomes" id="UP000030645"/>
    </source>
</evidence>
<dbReference type="PROSITE" id="PS50982">
    <property type="entry name" value="MBD"/>
    <property type="match status" value="1"/>
</dbReference>
<evidence type="ECO:0000259" key="7">
    <source>
        <dbReference type="PROSITE" id="PS50982"/>
    </source>
</evidence>
<feature type="compositionally biased region" description="Basic and acidic residues" evidence="6">
    <location>
        <begin position="258"/>
        <end position="283"/>
    </location>
</feature>
<feature type="compositionally biased region" description="Basic and acidic residues" evidence="6">
    <location>
        <begin position="75"/>
        <end position="87"/>
    </location>
</feature>
<reference evidence="9" key="1">
    <citation type="submission" date="2013-01" db="EMBL/GenBank/DDBJ databases">
        <title>Draft Genome Sequence of a Mulberry Tree, Morus notabilis C.K. Schneid.</title>
        <authorList>
            <person name="He N."/>
            <person name="Zhao S."/>
        </authorList>
    </citation>
    <scope>NUCLEOTIDE SEQUENCE</scope>
</reference>
<keyword evidence="2" id="KW-0805">Transcription regulation</keyword>
<evidence type="ECO:0000256" key="1">
    <source>
        <dbReference type="ARBA" id="ARBA00004123"/>
    </source>
</evidence>
<keyword evidence="9" id="KW-1185">Reference proteome</keyword>
<dbReference type="SUPFAM" id="SSF54171">
    <property type="entry name" value="DNA-binding domain"/>
    <property type="match status" value="1"/>
</dbReference>
<protein>
    <submittedName>
        <fullName evidence="8">Methyl-CpG-binding domain-containing protein 10</fullName>
    </submittedName>
</protein>
<dbReference type="eggNOG" id="ENOG502RYIM">
    <property type="taxonomic scope" value="Eukaryota"/>
</dbReference>
<dbReference type="Proteomes" id="UP000030645">
    <property type="component" value="Unassembled WGS sequence"/>
</dbReference>
<keyword evidence="3" id="KW-0238">DNA-binding</keyword>
<dbReference type="STRING" id="981085.W9REG6"/>
<feature type="compositionally biased region" description="Basic and acidic residues" evidence="6">
    <location>
        <begin position="107"/>
        <end position="146"/>
    </location>
</feature>
<dbReference type="OrthoDB" id="1435582at2759"/>
<evidence type="ECO:0000256" key="3">
    <source>
        <dbReference type="ARBA" id="ARBA00023125"/>
    </source>
</evidence>
<feature type="compositionally biased region" description="Basic and acidic residues" evidence="6">
    <location>
        <begin position="162"/>
        <end position="173"/>
    </location>
</feature>
<dbReference type="InterPro" id="IPR039622">
    <property type="entry name" value="MBD10/11"/>
</dbReference>
<comment type="subcellular location">
    <subcellularLocation>
        <location evidence="1">Nucleus</location>
    </subcellularLocation>
</comment>
<dbReference type="GO" id="GO:0005634">
    <property type="term" value="C:nucleus"/>
    <property type="evidence" value="ECO:0007669"/>
    <property type="project" value="UniProtKB-SubCell"/>
</dbReference>
<evidence type="ECO:0000256" key="4">
    <source>
        <dbReference type="ARBA" id="ARBA00023163"/>
    </source>
</evidence>
<feature type="domain" description="MBD" evidence="7">
    <location>
        <begin position="5"/>
        <end position="75"/>
    </location>
</feature>
<feature type="compositionally biased region" description="Basic and acidic residues" evidence="6">
    <location>
        <begin position="194"/>
        <end position="231"/>
    </location>
</feature>
<proteinExistence type="predicted"/>
<dbReference type="EMBL" id="KE344562">
    <property type="protein sequence ID" value="EXB67296.1"/>
    <property type="molecule type" value="Genomic_DNA"/>
</dbReference>
<feature type="compositionally biased region" description="Polar residues" evidence="6">
    <location>
        <begin position="147"/>
        <end position="161"/>
    </location>
</feature>
<evidence type="ECO:0000313" key="8">
    <source>
        <dbReference type="EMBL" id="EXB67296.1"/>
    </source>
</evidence>
<organism evidence="8 9">
    <name type="scientific">Morus notabilis</name>
    <dbReference type="NCBI Taxonomy" id="981085"/>
    <lineage>
        <taxon>Eukaryota</taxon>
        <taxon>Viridiplantae</taxon>
        <taxon>Streptophyta</taxon>
        <taxon>Embryophyta</taxon>
        <taxon>Tracheophyta</taxon>
        <taxon>Spermatophyta</taxon>
        <taxon>Magnoliopsida</taxon>
        <taxon>eudicotyledons</taxon>
        <taxon>Gunneridae</taxon>
        <taxon>Pentapetalae</taxon>
        <taxon>rosids</taxon>
        <taxon>fabids</taxon>
        <taxon>Rosales</taxon>
        <taxon>Moraceae</taxon>
        <taxon>Moreae</taxon>
        <taxon>Morus</taxon>
    </lineage>
</organism>
<gene>
    <name evidence="8" type="ORF">L484_025778</name>
</gene>
<dbReference type="InterPro" id="IPR001739">
    <property type="entry name" value="Methyl_CpG_DNA-bd"/>
</dbReference>
<dbReference type="AlphaFoldDB" id="W9REG6"/>
<feature type="region of interest" description="Disordered" evidence="6">
    <location>
        <begin position="55"/>
        <end position="283"/>
    </location>
</feature>
<dbReference type="PANTHER" id="PTHR33729:SF12">
    <property type="entry name" value="MBD DOMAIN-CONTAINING PROTEIN"/>
    <property type="match status" value="1"/>
</dbReference>
<keyword evidence="4" id="KW-0804">Transcription</keyword>